<dbReference type="Proteomes" id="UP000179807">
    <property type="component" value="Unassembled WGS sequence"/>
</dbReference>
<evidence type="ECO:0000313" key="14">
    <source>
        <dbReference type="EMBL" id="OHS94343.1"/>
    </source>
</evidence>
<dbReference type="Gene3D" id="2.130.10.10">
    <property type="entry name" value="YVTN repeat-like/Quinoprotein amine dehydrogenase"/>
    <property type="match status" value="1"/>
</dbReference>
<evidence type="ECO:0000313" key="15">
    <source>
        <dbReference type="Proteomes" id="UP000179807"/>
    </source>
</evidence>
<dbReference type="GO" id="GO:0061512">
    <property type="term" value="P:protein localization to cilium"/>
    <property type="evidence" value="ECO:0007669"/>
    <property type="project" value="TreeGrafter"/>
</dbReference>
<dbReference type="GO" id="GO:0035721">
    <property type="term" value="P:intraciliary retrograde transport"/>
    <property type="evidence" value="ECO:0007669"/>
    <property type="project" value="TreeGrafter"/>
</dbReference>
<dbReference type="SMART" id="SM00320">
    <property type="entry name" value="WD40"/>
    <property type="match status" value="3"/>
</dbReference>
<evidence type="ECO:0000259" key="10">
    <source>
        <dbReference type="Pfam" id="PF23145"/>
    </source>
</evidence>
<dbReference type="Pfam" id="PF23145">
    <property type="entry name" value="Zf_2nd_IFT121"/>
    <property type="match status" value="1"/>
</dbReference>
<evidence type="ECO:0000259" key="12">
    <source>
        <dbReference type="Pfam" id="PF24797"/>
    </source>
</evidence>
<feature type="domain" description="IFT121-like zinc finger" evidence="10">
    <location>
        <begin position="1047"/>
        <end position="1089"/>
    </location>
</feature>
<organism evidence="14 15">
    <name type="scientific">Tritrichomonas foetus</name>
    <dbReference type="NCBI Taxonomy" id="1144522"/>
    <lineage>
        <taxon>Eukaryota</taxon>
        <taxon>Metamonada</taxon>
        <taxon>Parabasalia</taxon>
        <taxon>Tritrichomonadida</taxon>
        <taxon>Tritrichomonadidae</taxon>
        <taxon>Tritrichomonas</taxon>
    </lineage>
</organism>
<feature type="domain" description="IFT121 second beta-propeller" evidence="11">
    <location>
        <begin position="323"/>
        <end position="430"/>
    </location>
</feature>
<evidence type="ECO:0000259" key="11">
    <source>
        <dbReference type="Pfam" id="PF23390"/>
    </source>
</evidence>
<dbReference type="GeneID" id="94830605"/>
<dbReference type="PROSITE" id="PS50082">
    <property type="entry name" value="WD_REPEATS_2"/>
    <property type="match status" value="1"/>
</dbReference>
<keyword evidence="7" id="KW-0206">Cytoskeleton</keyword>
<dbReference type="SUPFAM" id="SSF50978">
    <property type="entry name" value="WD40 repeat-like"/>
    <property type="match status" value="1"/>
</dbReference>
<dbReference type="InterPro" id="IPR039857">
    <property type="entry name" value="Ift122/121"/>
</dbReference>
<dbReference type="PANTHER" id="PTHR12764">
    <property type="entry name" value="WD REPEAT DOMAIN-RELATED"/>
    <property type="match status" value="1"/>
</dbReference>
<dbReference type="Pfam" id="PF23390">
    <property type="entry name" value="Beta-prop_WDR35_2nd"/>
    <property type="match status" value="2"/>
</dbReference>
<evidence type="ECO:0000256" key="6">
    <source>
        <dbReference type="ARBA" id="ARBA00023069"/>
    </source>
</evidence>
<evidence type="ECO:0000259" key="13">
    <source>
        <dbReference type="Pfam" id="PF25768"/>
    </source>
</evidence>
<dbReference type="InterPro" id="IPR001680">
    <property type="entry name" value="WD40_rpt"/>
</dbReference>
<feature type="repeat" description="WD" evidence="9">
    <location>
        <begin position="65"/>
        <end position="96"/>
    </location>
</feature>
<dbReference type="InterPro" id="IPR057361">
    <property type="entry name" value="TPR_WDR35"/>
</dbReference>
<evidence type="ECO:0000256" key="9">
    <source>
        <dbReference type="PROSITE-ProRule" id="PRU00221"/>
    </source>
</evidence>
<dbReference type="Gene3D" id="1.25.40.470">
    <property type="match status" value="1"/>
</dbReference>
<feature type="domain" description="IFT121 second beta-propeller" evidence="11">
    <location>
        <begin position="440"/>
        <end position="585"/>
    </location>
</feature>
<dbReference type="InterPro" id="IPR057979">
    <property type="entry name" value="TPR_IFT121"/>
</dbReference>
<evidence type="ECO:0000256" key="8">
    <source>
        <dbReference type="ARBA" id="ARBA00023273"/>
    </source>
</evidence>
<dbReference type="PANTHER" id="PTHR12764:SF5">
    <property type="entry name" value="LD29485P"/>
    <property type="match status" value="1"/>
</dbReference>
<keyword evidence="8" id="KW-0966">Cell projection</keyword>
<keyword evidence="5" id="KW-0970">Cilium biogenesis/degradation</keyword>
<dbReference type="EMBL" id="MLAK01001326">
    <property type="protein sequence ID" value="OHS94343.1"/>
    <property type="molecule type" value="Genomic_DNA"/>
</dbReference>
<dbReference type="AlphaFoldDB" id="A0A1J4J7X8"/>
<dbReference type="Pfam" id="PF25170">
    <property type="entry name" value="TPR_WDR35"/>
    <property type="match status" value="1"/>
</dbReference>
<dbReference type="InterPro" id="IPR015943">
    <property type="entry name" value="WD40/YVTN_repeat-like_dom_sf"/>
</dbReference>
<dbReference type="VEuPathDB" id="TrichDB:TRFO_11202"/>
<comment type="caution">
    <text evidence="14">The sequence shown here is derived from an EMBL/GenBank/DDBJ whole genome shotgun (WGS) entry which is preliminary data.</text>
</comment>
<accession>A0A1J4J7X8</accession>
<dbReference type="InterPro" id="IPR056159">
    <property type="entry name" value="Beta-prop_IFT121_TULP_N"/>
</dbReference>
<keyword evidence="6" id="KW-0969">Cilium</keyword>
<proteinExistence type="predicted"/>
<evidence type="ECO:0000256" key="2">
    <source>
        <dbReference type="ARBA" id="ARBA00022490"/>
    </source>
</evidence>
<evidence type="ECO:0000256" key="1">
    <source>
        <dbReference type="ARBA" id="ARBA00004120"/>
    </source>
</evidence>
<dbReference type="OrthoDB" id="10260567at2759"/>
<sequence length="1091" mass="123447">MSTNFRIFISKRMKTAQNNVMTVMSWNKSNNILACGYKNGDIILHTVNESKSQPGTLQLNTSQSLLFHKQPITAIEWNDNGKSIFSGDESGKIAFWHCPHKMWKNKLSVNSINSPVTCIKWNKRKKLLAVAFSDKTVVYALDDGSIKWSNQMRQPIEFIEFSNKGKNLLLGTAFGEVLIVNEQGVETGLVPLPCLQGSNDEPKIVALENHPRAEYGILIAYKSGIIQLMRSDNDSQPITIHFDKELSSVKWFNSGEMFTACTTNESDKCGVVFSSATGIRIRELDVQGSSITNVALNSNDTQVALCLGDTFCLAQIIPTFLNAFTRNTLVYAFNNYEGNTFTVIYYNYILDEKRVHNVDGVLNLSGDNGYFAVFSKINENLAKVQITDTIGVFVASADIPFIPKYFSISEKTVVAANDNKIGVWRFEDEKMPIFKDFLESNIYAIHLFKTSLLISIENFIILFDAFSLNEIRRHKVGILAEDIKCSCDMKRLTLIDHTGLLQFFNTDSSRTIGSARKEVWNPMYSTKIPSLFAASEKQKMSIFNNMIVEDSFQTLSNIIEFTDLELLTVDLMKLMQDPLQPSKKYFKSYPTKVFKNFKKRLADRPSVTIESTLDYIKQEKIPRLYDELAQTMMLENNLPMAEKCYLQNLNYQGLQFIKRVRAVRDPKLQRAQILQYFGRFDDAQNIYESIDRTDLSVEMRFTIGDFQGIINILGSSSSDETVGKAFENLGDSYVEEHNWIMAAKSYSKSKNKAKYALALFMTNDYAGLSKLLKKQSSRSTLLPIIGRMFLALGAADEAANAFMTCGDTEAALEACARLGNWKTALELGGKKKESEIRAKMSLYASELIEGGQISTAIDFYAQAGLFIDAAKLLERRGDELFKQSFTKLVEAKKCYIFAGLKLTESEDFETESSLLDGIWKKAEAIHFYLLAHRCMQKKKWKNALLCAARVFEIYYDIIGEDKAAALLAVCGIKTGFYQQCSKAFTTLENFDDYSQERRQLFENLAIDIFTKRPPVDPKGLEYETCPKCSCKNIEINSQCNECGFKFPICVATGFLIANDDRWQCKFCRHCVSMKSSEDLIVCPFCHQTITA</sequence>
<dbReference type="InterPro" id="IPR036322">
    <property type="entry name" value="WD40_repeat_dom_sf"/>
</dbReference>
<keyword evidence="2" id="KW-0963">Cytoplasm</keyword>
<gene>
    <name evidence="14" type="ORF">TRFO_11202</name>
</gene>
<evidence type="ECO:0000256" key="7">
    <source>
        <dbReference type="ARBA" id="ARBA00023212"/>
    </source>
</evidence>
<protein>
    <submittedName>
        <fullName evidence="14">WD repeat protein</fullName>
    </submittedName>
</protein>
<dbReference type="InterPro" id="IPR056158">
    <property type="entry name" value="Beta-prop_IFT121_2nd"/>
</dbReference>
<reference evidence="14" key="1">
    <citation type="submission" date="2016-10" db="EMBL/GenBank/DDBJ databases">
        <authorList>
            <person name="Benchimol M."/>
            <person name="Almeida L.G."/>
            <person name="Vasconcelos A.T."/>
            <person name="Perreira-Neves A."/>
            <person name="Rosa I.A."/>
            <person name="Tasca T."/>
            <person name="Bogo M.R."/>
            <person name="de Souza W."/>
        </authorList>
    </citation>
    <scope>NUCLEOTIDE SEQUENCE [LARGE SCALE GENOMIC DNA]</scope>
    <source>
        <strain evidence="14">K</strain>
    </source>
</reference>
<dbReference type="GO" id="GO:1905515">
    <property type="term" value="P:non-motile cilium assembly"/>
    <property type="evidence" value="ECO:0007669"/>
    <property type="project" value="TreeGrafter"/>
</dbReference>
<comment type="subcellular location">
    <subcellularLocation>
        <location evidence="1">Cytoplasm</location>
        <location evidence="1">Cytoskeleton</location>
        <location evidence="1">Cilium basal body</location>
    </subcellularLocation>
</comment>
<feature type="domain" description="IFT121/TULP4 N-terminal" evidence="12">
    <location>
        <begin position="7"/>
        <end position="316"/>
    </location>
</feature>
<dbReference type="GO" id="GO:0097730">
    <property type="term" value="C:non-motile cilium"/>
    <property type="evidence" value="ECO:0007669"/>
    <property type="project" value="TreeGrafter"/>
</dbReference>
<dbReference type="SUPFAM" id="SSF101908">
    <property type="entry name" value="Putative isomerase YbhE"/>
    <property type="match status" value="1"/>
</dbReference>
<dbReference type="RefSeq" id="XP_068347480.1">
    <property type="nucleotide sequence ID" value="XM_068495901.1"/>
</dbReference>
<feature type="domain" description="IFT121-like TPR repeats" evidence="13">
    <location>
        <begin position="917"/>
        <end position="1016"/>
    </location>
</feature>
<evidence type="ECO:0000256" key="4">
    <source>
        <dbReference type="ARBA" id="ARBA00022737"/>
    </source>
</evidence>
<evidence type="ECO:0000256" key="3">
    <source>
        <dbReference type="ARBA" id="ARBA00022574"/>
    </source>
</evidence>
<dbReference type="InterPro" id="IPR056170">
    <property type="entry name" value="Znf_IFT121-like"/>
</dbReference>
<keyword evidence="15" id="KW-1185">Reference proteome</keyword>
<name>A0A1J4J7X8_9EUKA</name>
<dbReference type="Pfam" id="PF25768">
    <property type="entry name" value="TPR_IFT121"/>
    <property type="match status" value="1"/>
</dbReference>
<evidence type="ECO:0000256" key="5">
    <source>
        <dbReference type="ARBA" id="ARBA00022794"/>
    </source>
</evidence>
<dbReference type="Pfam" id="PF24797">
    <property type="entry name" value="Beta-prop_WDR35_TULP_N"/>
    <property type="match status" value="1"/>
</dbReference>
<dbReference type="GO" id="GO:0030991">
    <property type="term" value="C:intraciliary transport particle A"/>
    <property type="evidence" value="ECO:0007669"/>
    <property type="project" value="TreeGrafter"/>
</dbReference>
<keyword evidence="4" id="KW-0677">Repeat</keyword>
<keyword evidence="3 9" id="KW-0853">WD repeat</keyword>